<keyword evidence="2" id="KW-1185">Reference proteome</keyword>
<name>A0ACC2RY19_9FUNG</name>
<dbReference type="Proteomes" id="UP001165960">
    <property type="component" value="Unassembled WGS sequence"/>
</dbReference>
<evidence type="ECO:0000313" key="1">
    <source>
        <dbReference type="EMBL" id="KAJ9054947.1"/>
    </source>
</evidence>
<proteinExistence type="predicted"/>
<gene>
    <name evidence="1" type="ORF">DSO57_1009105</name>
</gene>
<reference evidence="1" key="1">
    <citation type="submission" date="2022-04" db="EMBL/GenBank/DDBJ databases">
        <title>Genome of the entomopathogenic fungus Entomophthora muscae.</title>
        <authorList>
            <person name="Elya C."/>
            <person name="Lovett B.R."/>
            <person name="Lee E."/>
            <person name="Macias A.M."/>
            <person name="Hajek A.E."/>
            <person name="De Bivort B.L."/>
            <person name="Kasson M.T."/>
            <person name="De Fine Licht H.H."/>
            <person name="Stajich J.E."/>
        </authorList>
    </citation>
    <scope>NUCLEOTIDE SEQUENCE</scope>
    <source>
        <strain evidence="1">Berkeley</strain>
    </source>
</reference>
<evidence type="ECO:0000313" key="2">
    <source>
        <dbReference type="Proteomes" id="UP001165960"/>
    </source>
</evidence>
<dbReference type="EMBL" id="QTSX02006418">
    <property type="protein sequence ID" value="KAJ9054947.1"/>
    <property type="molecule type" value="Genomic_DNA"/>
</dbReference>
<comment type="caution">
    <text evidence="1">The sequence shown here is derived from an EMBL/GenBank/DDBJ whole genome shotgun (WGS) entry which is preliminary data.</text>
</comment>
<organism evidence="1 2">
    <name type="scientific">Entomophthora muscae</name>
    <dbReference type="NCBI Taxonomy" id="34485"/>
    <lineage>
        <taxon>Eukaryota</taxon>
        <taxon>Fungi</taxon>
        <taxon>Fungi incertae sedis</taxon>
        <taxon>Zoopagomycota</taxon>
        <taxon>Entomophthoromycotina</taxon>
        <taxon>Entomophthoromycetes</taxon>
        <taxon>Entomophthorales</taxon>
        <taxon>Entomophthoraceae</taxon>
        <taxon>Entomophthora</taxon>
    </lineage>
</organism>
<accession>A0ACC2RY19</accession>
<protein>
    <submittedName>
        <fullName evidence="1">Uncharacterized protein</fullName>
    </submittedName>
</protein>
<sequence length="96" mass="10525">METTITHKPMPMSPPKLLTDHSSKLFGIVYITLSGMIDTIILTASLWSWLALILWWALPAKNLACVIPENDGLAAQAWIPDTANVSLPFSSAILLH</sequence>